<organism evidence="2 3">
    <name type="scientific">Elaphomyces granulatus</name>
    <dbReference type="NCBI Taxonomy" id="519963"/>
    <lineage>
        <taxon>Eukaryota</taxon>
        <taxon>Fungi</taxon>
        <taxon>Dikarya</taxon>
        <taxon>Ascomycota</taxon>
        <taxon>Pezizomycotina</taxon>
        <taxon>Eurotiomycetes</taxon>
        <taxon>Eurotiomycetidae</taxon>
        <taxon>Eurotiales</taxon>
        <taxon>Elaphomycetaceae</taxon>
        <taxon>Elaphomyces</taxon>
    </lineage>
</organism>
<dbReference type="PANTHER" id="PTHR42044:SF2">
    <property type="entry name" value="DUF676 DOMAIN-CONTAINING PROTEIN"/>
    <property type="match status" value="1"/>
</dbReference>
<sequence>MAVDLLSSQVGTDSSVPLPYTGSPLLLLYSDVLLFFHKIQFFLGIIRPLKPWHSGKLDELYPSPANLQDIAIHTFLFVYQFIFLVTLPCSFAFPLVLLALYLFVVLGFNHLVFKKLNGSERFVESQVPVNARPEHEEEHWIFINGVAVGHHWLQSNVDRISQTFGRKIIGVHNKTGGIIFDTIECLIQRNFSYATSDVRDGYKVVKKALIDPNYKKLVLILHSQGGIVGGLIIDWLLDEIPRDLLQKLEVYTFGNAANHFNNPHRYALDVRRKIEDVSLPQSKAIRHIEHYANYNDFISVCGVLNFIQLSNRYMGRLFGRQGSGHQLNQHYLDNMFPLGPDGKASETNDFMDSEVHFQQTPTPDDPGESLISSLRCGNSTPEANIIDENSPIDVTHSRHEQMNGSRLKVKDFSRLWQYRNGRSPSDRNR</sequence>
<dbReference type="OrthoDB" id="202545at2759"/>
<evidence type="ECO:0000313" key="2">
    <source>
        <dbReference type="EMBL" id="OXV11834.1"/>
    </source>
</evidence>
<dbReference type="PANTHER" id="PTHR42044">
    <property type="entry name" value="DUF676 DOMAIN-CONTAINING PROTEIN-RELATED"/>
    <property type="match status" value="1"/>
</dbReference>
<accession>A0A232M6B2</accession>
<proteinExistence type="predicted"/>
<keyword evidence="3" id="KW-1185">Reference proteome</keyword>
<dbReference type="SUPFAM" id="SSF53474">
    <property type="entry name" value="alpha/beta-Hydrolases"/>
    <property type="match status" value="1"/>
</dbReference>
<keyword evidence="1" id="KW-1133">Transmembrane helix</keyword>
<evidence type="ECO:0000313" key="3">
    <source>
        <dbReference type="Proteomes" id="UP000243515"/>
    </source>
</evidence>
<keyword evidence="1" id="KW-0472">Membrane</keyword>
<dbReference type="Proteomes" id="UP000243515">
    <property type="component" value="Unassembled WGS sequence"/>
</dbReference>
<name>A0A232M6B2_9EURO</name>
<dbReference type="InterPro" id="IPR029058">
    <property type="entry name" value="AB_hydrolase_fold"/>
</dbReference>
<feature type="transmembrane region" description="Helical" evidence="1">
    <location>
        <begin position="26"/>
        <end position="46"/>
    </location>
</feature>
<dbReference type="EMBL" id="NPHW01002274">
    <property type="protein sequence ID" value="OXV11834.1"/>
    <property type="molecule type" value="Genomic_DNA"/>
</dbReference>
<protein>
    <recommendedName>
        <fullName evidence="4">DUF676 domain-containing protein</fullName>
    </recommendedName>
</protein>
<reference evidence="2 3" key="1">
    <citation type="journal article" date="2015" name="Environ. Microbiol.">
        <title>Metagenome sequence of Elaphomyces granulatus from sporocarp tissue reveals Ascomycota ectomycorrhizal fingerprints of genome expansion and a Proteobacteria-rich microbiome.</title>
        <authorList>
            <person name="Quandt C.A."/>
            <person name="Kohler A."/>
            <person name="Hesse C.N."/>
            <person name="Sharpton T.J."/>
            <person name="Martin F."/>
            <person name="Spatafora J.W."/>
        </authorList>
    </citation>
    <scope>NUCLEOTIDE SEQUENCE [LARGE SCALE GENOMIC DNA]</scope>
    <source>
        <strain evidence="2 3">OSC145934</strain>
    </source>
</reference>
<feature type="transmembrane region" description="Helical" evidence="1">
    <location>
        <begin position="91"/>
        <end position="112"/>
    </location>
</feature>
<evidence type="ECO:0008006" key="4">
    <source>
        <dbReference type="Google" id="ProtNLM"/>
    </source>
</evidence>
<gene>
    <name evidence="2" type="ORF">Egran_00404</name>
</gene>
<evidence type="ECO:0000256" key="1">
    <source>
        <dbReference type="SAM" id="Phobius"/>
    </source>
</evidence>
<comment type="caution">
    <text evidence="2">The sequence shown here is derived from an EMBL/GenBank/DDBJ whole genome shotgun (WGS) entry which is preliminary data.</text>
</comment>
<keyword evidence="1" id="KW-0812">Transmembrane</keyword>
<dbReference type="AlphaFoldDB" id="A0A232M6B2"/>